<gene>
    <name evidence="6" type="ORF">DV451_004171</name>
</gene>
<organism evidence="6 7">
    <name type="scientific">Geotrichum candidum</name>
    <name type="common">Oospora lactis</name>
    <name type="synonym">Dipodascus geotrichum</name>
    <dbReference type="NCBI Taxonomy" id="1173061"/>
    <lineage>
        <taxon>Eukaryota</taxon>
        <taxon>Fungi</taxon>
        <taxon>Dikarya</taxon>
        <taxon>Ascomycota</taxon>
        <taxon>Saccharomycotina</taxon>
        <taxon>Dipodascomycetes</taxon>
        <taxon>Dipodascales</taxon>
        <taxon>Dipodascaceae</taxon>
        <taxon>Geotrichum</taxon>
    </lineage>
</organism>
<evidence type="ECO:0000256" key="1">
    <source>
        <dbReference type="ARBA" id="ARBA00004141"/>
    </source>
</evidence>
<dbReference type="AlphaFoldDB" id="A0A9P5KSJ6"/>
<evidence type="ECO:0000313" key="7">
    <source>
        <dbReference type="Proteomes" id="UP000750522"/>
    </source>
</evidence>
<evidence type="ECO:0000313" key="6">
    <source>
        <dbReference type="EMBL" id="KAF5096581.1"/>
    </source>
</evidence>
<name>A0A9P5KSJ6_GEOCN</name>
<dbReference type="PANTHER" id="PTHR47804:SF3">
    <property type="entry name" value="PROTEIN BRE4"/>
    <property type="match status" value="1"/>
</dbReference>
<evidence type="ECO:0000256" key="5">
    <source>
        <dbReference type="SAM" id="Phobius"/>
    </source>
</evidence>
<keyword evidence="2 5" id="KW-0812">Transmembrane</keyword>
<dbReference type="PANTHER" id="PTHR47804">
    <property type="entry name" value="60S RIBOSOMAL PROTEIN L19"/>
    <property type="match status" value="1"/>
</dbReference>
<comment type="subcellular location">
    <subcellularLocation>
        <location evidence="1">Membrane</location>
        <topology evidence="1">Multi-pass membrane protein</topology>
    </subcellularLocation>
</comment>
<keyword evidence="3 5" id="KW-1133">Transmembrane helix</keyword>
<proteinExistence type="predicted"/>
<evidence type="ECO:0000256" key="3">
    <source>
        <dbReference type="ARBA" id="ARBA00022989"/>
    </source>
</evidence>
<reference evidence="6" key="1">
    <citation type="journal article" date="2020" name="Front. Microbiol.">
        <title>Phenotypic and Genetic Characterization of the Cheese Ripening Yeast Geotrichum candidum.</title>
        <authorList>
            <person name="Perkins V."/>
            <person name="Vignola S."/>
            <person name="Lessard M.H."/>
            <person name="Plante P.L."/>
            <person name="Corbeil J."/>
            <person name="Dugat-Bony E."/>
            <person name="Frenette M."/>
            <person name="Labrie S."/>
        </authorList>
    </citation>
    <scope>NUCLEOTIDE SEQUENCE</scope>
    <source>
        <strain evidence="6">LMA-70</strain>
    </source>
</reference>
<accession>A0A9P5KSJ6</accession>
<comment type="caution">
    <text evidence="6">The sequence shown here is derived from an EMBL/GenBank/DDBJ whole genome shotgun (WGS) entry which is preliminary data.</text>
</comment>
<sequence length="133" mass="15092">MYQTKADDTAIIKDAWTRGVAIIVGVTSSICINWIFWPFVARHEVRKGMAIVLLYLSQSYQIVADRYLYKYQGDDPDQWTIALSEIREARLRSGRAFWWRGRKCAGAKVQRPAARCPISSVSFLADTRGACAT</sequence>
<feature type="transmembrane region" description="Helical" evidence="5">
    <location>
        <begin position="20"/>
        <end position="40"/>
    </location>
</feature>
<dbReference type="GO" id="GO:0016020">
    <property type="term" value="C:membrane"/>
    <property type="evidence" value="ECO:0007669"/>
    <property type="project" value="UniProtKB-SubCell"/>
</dbReference>
<reference evidence="6" key="2">
    <citation type="submission" date="2020-01" db="EMBL/GenBank/DDBJ databases">
        <authorList>
            <person name="Perkins V."/>
            <person name="Lessard M.-H."/>
            <person name="Dugat-Bony E."/>
            <person name="Frenette M."/>
            <person name="Labrie S."/>
        </authorList>
    </citation>
    <scope>NUCLEOTIDE SEQUENCE</scope>
    <source>
        <strain evidence="6">LMA-70</strain>
    </source>
</reference>
<dbReference type="InterPro" id="IPR023244">
    <property type="entry name" value="Brefeldin_A-sensitivity_4"/>
</dbReference>
<evidence type="ECO:0000256" key="4">
    <source>
        <dbReference type="ARBA" id="ARBA00023136"/>
    </source>
</evidence>
<protein>
    <submittedName>
        <fullName evidence="6">Uncharacterized protein</fullName>
    </submittedName>
</protein>
<keyword evidence="4 5" id="KW-0472">Membrane</keyword>
<dbReference type="PRINTS" id="PR02047">
    <property type="entry name" value="BREFELDNASP4"/>
</dbReference>
<dbReference type="Proteomes" id="UP000750522">
    <property type="component" value="Unassembled WGS sequence"/>
</dbReference>
<dbReference type="EMBL" id="QQZK01000112">
    <property type="protein sequence ID" value="KAF5096581.1"/>
    <property type="molecule type" value="Genomic_DNA"/>
</dbReference>
<dbReference type="InterPro" id="IPR052430">
    <property type="entry name" value="IVT-Associated"/>
</dbReference>
<evidence type="ECO:0000256" key="2">
    <source>
        <dbReference type="ARBA" id="ARBA00022692"/>
    </source>
</evidence>